<feature type="transmembrane region" description="Helical" evidence="9">
    <location>
        <begin position="143"/>
        <end position="167"/>
    </location>
</feature>
<dbReference type="InterPro" id="IPR007387">
    <property type="entry name" value="TRAP_DctQ"/>
</dbReference>
<comment type="function">
    <text evidence="9">Part of the tripartite ATP-independent periplasmic (TRAP) transport system.</text>
</comment>
<dbReference type="GO" id="GO:0015740">
    <property type="term" value="P:C4-dicarboxylate transport"/>
    <property type="evidence" value="ECO:0007669"/>
    <property type="project" value="TreeGrafter"/>
</dbReference>
<proteinExistence type="inferred from homology"/>
<keyword evidence="3" id="KW-1003">Cell membrane</keyword>
<dbReference type="PANTHER" id="PTHR35011:SF10">
    <property type="entry name" value="TRAP TRANSPORTER SMALL PERMEASE PROTEIN"/>
    <property type="match status" value="1"/>
</dbReference>
<evidence type="ECO:0000313" key="11">
    <source>
        <dbReference type="EMBL" id="TCT41099.1"/>
    </source>
</evidence>
<comment type="caution">
    <text evidence="11">The sequence shown here is derived from an EMBL/GenBank/DDBJ whole genome shotgun (WGS) entry which is preliminary data.</text>
</comment>
<keyword evidence="12" id="KW-1185">Reference proteome</keyword>
<feature type="transmembrane region" description="Helical" evidence="9">
    <location>
        <begin position="101"/>
        <end position="123"/>
    </location>
</feature>
<name>A0A4R3NZL8_9HYPH</name>
<keyword evidence="6 9" id="KW-1133">Transmembrane helix</keyword>
<comment type="similarity">
    <text evidence="8 9">Belongs to the TRAP transporter small permease family.</text>
</comment>
<organism evidence="11 12">
    <name type="scientific">Martelella mediterranea</name>
    <dbReference type="NCBI Taxonomy" id="293089"/>
    <lineage>
        <taxon>Bacteria</taxon>
        <taxon>Pseudomonadati</taxon>
        <taxon>Pseudomonadota</taxon>
        <taxon>Alphaproteobacteria</taxon>
        <taxon>Hyphomicrobiales</taxon>
        <taxon>Aurantimonadaceae</taxon>
        <taxon>Martelella</taxon>
    </lineage>
</organism>
<keyword evidence="2 9" id="KW-0813">Transport</keyword>
<feature type="transmembrane region" description="Helical" evidence="9">
    <location>
        <begin position="65"/>
        <end position="89"/>
    </location>
</feature>
<dbReference type="RefSeq" id="WP_132309818.1">
    <property type="nucleotide sequence ID" value="NZ_SMAR01000007.1"/>
</dbReference>
<evidence type="ECO:0000256" key="5">
    <source>
        <dbReference type="ARBA" id="ARBA00022692"/>
    </source>
</evidence>
<sequence length="171" mass="18301">MSDVDYIAQDNKAASAIARGLRLVLTLTAGLLLMALMGLTVFDVIGRYLLNAPVKGASELSELLLVATVFLGLPVVCLDGGHVTVDLVTKNMPKAIERPRLFITGVISTAVLAVISWRLFAYGDQVASYNLVTNSLRLPVAPVVWFCAVFTAIAALITLAMALAMLFKRHA</sequence>
<evidence type="ECO:0000256" key="4">
    <source>
        <dbReference type="ARBA" id="ARBA00022519"/>
    </source>
</evidence>
<dbReference type="EMBL" id="SMAR01000007">
    <property type="protein sequence ID" value="TCT41099.1"/>
    <property type="molecule type" value="Genomic_DNA"/>
</dbReference>
<evidence type="ECO:0000313" key="12">
    <source>
        <dbReference type="Proteomes" id="UP000295097"/>
    </source>
</evidence>
<keyword evidence="7 9" id="KW-0472">Membrane</keyword>
<dbReference type="Pfam" id="PF04290">
    <property type="entry name" value="DctQ"/>
    <property type="match status" value="1"/>
</dbReference>
<dbReference type="OrthoDB" id="2877624at2"/>
<dbReference type="AlphaFoldDB" id="A0A4R3NZL8"/>
<dbReference type="PANTHER" id="PTHR35011">
    <property type="entry name" value="2,3-DIKETO-L-GULONATE TRAP TRANSPORTER SMALL PERMEASE PROTEIN YIAM"/>
    <property type="match status" value="1"/>
</dbReference>
<dbReference type="Proteomes" id="UP000295097">
    <property type="component" value="Unassembled WGS sequence"/>
</dbReference>
<accession>A0A4R3NZL8</accession>
<reference evidence="11 12" key="1">
    <citation type="submission" date="2019-03" db="EMBL/GenBank/DDBJ databases">
        <title>Freshwater and sediment microbial communities from various areas in North America, analyzing microbe dynamics in response to fracking.</title>
        <authorList>
            <person name="Lamendella R."/>
        </authorList>
    </citation>
    <scope>NUCLEOTIDE SEQUENCE [LARGE SCALE GENOMIC DNA]</scope>
    <source>
        <strain evidence="11 12">175.2</strain>
    </source>
</reference>
<evidence type="ECO:0000259" key="10">
    <source>
        <dbReference type="Pfam" id="PF04290"/>
    </source>
</evidence>
<evidence type="ECO:0000256" key="6">
    <source>
        <dbReference type="ARBA" id="ARBA00022989"/>
    </source>
</evidence>
<protein>
    <recommendedName>
        <fullName evidence="9">TRAP transporter small permease protein</fullName>
    </recommendedName>
</protein>
<feature type="transmembrane region" description="Helical" evidence="9">
    <location>
        <begin position="21"/>
        <end position="45"/>
    </location>
</feature>
<keyword evidence="4 9" id="KW-0997">Cell inner membrane</keyword>
<dbReference type="GO" id="GO:0005886">
    <property type="term" value="C:plasma membrane"/>
    <property type="evidence" value="ECO:0007669"/>
    <property type="project" value="UniProtKB-SubCell"/>
</dbReference>
<feature type="domain" description="Tripartite ATP-independent periplasmic transporters DctQ component" evidence="10">
    <location>
        <begin position="36"/>
        <end position="163"/>
    </location>
</feature>
<evidence type="ECO:0000256" key="8">
    <source>
        <dbReference type="ARBA" id="ARBA00038436"/>
    </source>
</evidence>
<evidence type="ECO:0000256" key="7">
    <source>
        <dbReference type="ARBA" id="ARBA00023136"/>
    </source>
</evidence>
<dbReference type="GO" id="GO:0022857">
    <property type="term" value="F:transmembrane transporter activity"/>
    <property type="evidence" value="ECO:0007669"/>
    <property type="project" value="UniProtKB-UniRule"/>
</dbReference>
<evidence type="ECO:0000256" key="2">
    <source>
        <dbReference type="ARBA" id="ARBA00022448"/>
    </source>
</evidence>
<keyword evidence="5 9" id="KW-0812">Transmembrane</keyword>
<gene>
    <name evidence="11" type="ORF">EDC90_100775</name>
</gene>
<dbReference type="InterPro" id="IPR055348">
    <property type="entry name" value="DctQ"/>
</dbReference>
<evidence type="ECO:0000256" key="3">
    <source>
        <dbReference type="ARBA" id="ARBA00022475"/>
    </source>
</evidence>
<comment type="subunit">
    <text evidence="9">The complex comprises the extracytoplasmic solute receptor protein and the two transmembrane proteins.</text>
</comment>
<comment type="subcellular location">
    <subcellularLocation>
        <location evidence="1 9">Cell inner membrane</location>
        <topology evidence="1 9">Multi-pass membrane protein</topology>
    </subcellularLocation>
</comment>
<evidence type="ECO:0000256" key="1">
    <source>
        <dbReference type="ARBA" id="ARBA00004429"/>
    </source>
</evidence>
<evidence type="ECO:0000256" key="9">
    <source>
        <dbReference type="RuleBase" id="RU369079"/>
    </source>
</evidence>